<protein>
    <submittedName>
        <fullName evidence="4">Fic family protein</fullName>
    </submittedName>
</protein>
<dbReference type="GO" id="GO:0005524">
    <property type="term" value="F:ATP binding"/>
    <property type="evidence" value="ECO:0007669"/>
    <property type="project" value="UniProtKB-KW"/>
</dbReference>
<dbReference type="AlphaFoldDB" id="A0A1G6PEQ0"/>
<evidence type="ECO:0000256" key="1">
    <source>
        <dbReference type="PIRSR" id="PIRSR640198-1"/>
    </source>
</evidence>
<evidence type="ECO:0000313" key="5">
    <source>
        <dbReference type="Proteomes" id="UP000199416"/>
    </source>
</evidence>
<name>A0A1G6PEQ0_9ACTN</name>
<dbReference type="Pfam" id="PF02661">
    <property type="entry name" value="Fic"/>
    <property type="match status" value="1"/>
</dbReference>
<dbReference type="SUPFAM" id="SSF140931">
    <property type="entry name" value="Fic-like"/>
    <property type="match status" value="1"/>
</dbReference>
<reference evidence="5" key="1">
    <citation type="submission" date="2016-10" db="EMBL/GenBank/DDBJ databases">
        <authorList>
            <person name="Varghese N."/>
            <person name="Submissions S."/>
        </authorList>
    </citation>
    <scope>NUCLEOTIDE SEQUENCE [LARGE SCALE GENOMIC DNA]</scope>
    <source>
        <strain evidence="5">DSM 45421</strain>
    </source>
</reference>
<organism evidence="4 5">
    <name type="scientific">Geodermatophilus telluris</name>
    <dbReference type="NCBI Taxonomy" id="1190417"/>
    <lineage>
        <taxon>Bacteria</taxon>
        <taxon>Bacillati</taxon>
        <taxon>Actinomycetota</taxon>
        <taxon>Actinomycetes</taxon>
        <taxon>Geodermatophilales</taxon>
        <taxon>Geodermatophilaceae</taxon>
        <taxon>Geodermatophilus</taxon>
    </lineage>
</organism>
<accession>A0A1G6PEQ0</accession>
<dbReference type="InterPro" id="IPR003812">
    <property type="entry name" value="Fido"/>
</dbReference>
<dbReference type="STRING" id="1190417.SAMN05660690_2547"/>
<keyword evidence="5" id="KW-1185">Reference proteome</keyword>
<dbReference type="PANTHER" id="PTHR13504:SF38">
    <property type="entry name" value="FIDO DOMAIN-CONTAINING PROTEIN"/>
    <property type="match status" value="1"/>
</dbReference>
<evidence type="ECO:0000259" key="3">
    <source>
        <dbReference type="PROSITE" id="PS51459"/>
    </source>
</evidence>
<dbReference type="RefSeq" id="WP_091366195.1">
    <property type="nucleotide sequence ID" value="NZ_FMZF01000003.1"/>
</dbReference>
<dbReference type="OrthoDB" id="9813719at2"/>
<dbReference type="PANTHER" id="PTHR13504">
    <property type="entry name" value="FIDO DOMAIN-CONTAINING PROTEIN DDB_G0283145"/>
    <property type="match status" value="1"/>
</dbReference>
<dbReference type="PROSITE" id="PS51459">
    <property type="entry name" value="FIDO"/>
    <property type="match status" value="1"/>
</dbReference>
<keyword evidence="2" id="KW-0067">ATP-binding</keyword>
<feature type="domain" description="Fido" evidence="3">
    <location>
        <begin position="138"/>
        <end position="292"/>
    </location>
</feature>
<proteinExistence type="predicted"/>
<dbReference type="EMBL" id="FMZF01000003">
    <property type="protein sequence ID" value="SDC78623.1"/>
    <property type="molecule type" value="Genomic_DNA"/>
</dbReference>
<dbReference type="Gene3D" id="1.10.3290.10">
    <property type="entry name" value="Fido-like domain"/>
    <property type="match status" value="1"/>
</dbReference>
<feature type="binding site" evidence="2">
    <location>
        <begin position="223"/>
        <end position="230"/>
    </location>
    <ligand>
        <name>ATP</name>
        <dbReference type="ChEBI" id="CHEBI:30616"/>
    </ligand>
</feature>
<evidence type="ECO:0000256" key="2">
    <source>
        <dbReference type="PIRSR" id="PIRSR640198-2"/>
    </source>
</evidence>
<dbReference type="Proteomes" id="UP000199416">
    <property type="component" value="Unassembled WGS sequence"/>
</dbReference>
<sequence length="430" mass="46626">MAEWLDAVWDHSDLEMVPRSDRRAGPYRQYRPDLVTSRPLSMSAEVNRRATVAERAVRDLASGPGARALEGLSRFLLRSEAIASSLIEGIAPSPQQVALAELAQDEDVRGFGDQARLVANNITILRRAGEDLAAGDAVTVADVEQLHAALLPDEKHHGLRRVQNWIGGSSWHPLSADFVPPPPDLVPGLMGDLVEYLNGSVHAPLVQAGIVHAQFETIHPFTDGNGRVGRALIHTVLTRRGLTPSAILPVSLVLATLRGRYVDGLTAYRYSSAPDSAEAASAVAAWLDLFLEATTVAAEQAATFAEQVTQMQDEWETRLAEHRAARGRRETPRADSATSRILRTLPEIPILTTRTAQRRLGVSFPAARAALEELADAGILGRRSVERGTTGYTATDVFSLVTVTERRLASTRWDTRVSEPNRPVAAPPPG</sequence>
<dbReference type="InterPro" id="IPR036597">
    <property type="entry name" value="Fido-like_dom_sf"/>
</dbReference>
<feature type="active site" evidence="1">
    <location>
        <position position="219"/>
    </location>
</feature>
<keyword evidence="2" id="KW-0547">Nucleotide-binding</keyword>
<dbReference type="InterPro" id="IPR040198">
    <property type="entry name" value="Fido_containing"/>
</dbReference>
<gene>
    <name evidence="4" type="ORF">SAMN05660690_2547</name>
</gene>
<evidence type="ECO:0000313" key="4">
    <source>
        <dbReference type="EMBL" id="SDC78623.1"/>
    </source>
</evidence>